<dbReference type="PANTHER" id="PTHR22426">
    <property type="entry name" value="ARGININE_SERINE-RICH COILED-COIL PROTEIN 2"/>
    <property type="match status" value="1"/>
</dbReference>
<feature type="compositionally biased region" description="Acidic residues" evidence="1">
    <location>
        <begin position="98"/>
        <end position="111"/>
    </location>
</feature>
<evidence type="ECO:0000313" key="3">
    <source>
        <dbReference type="EMBL" id="WAR02688.1"/>
    </source>
</evidence>
<dbReference type="EMBL" id="CP111015">
    <property type="protein sequence ID" value="WAR02688.1"/>
    <property type="molecule type" value="Genomic_DNA"/>
</dbReference>
<evidence type="ECO:0000259" key="2">
    <source>
        <dbReference type="Pfam" id="PF15477"/>
    </source>
</evidence>
<dbReference type="Pfam" id="PF15477">
    <property type="entry name" value="SMAP"/>
    <property type="match status" value="1"/>
</dbReference>
<feature type="compositionally biased region" description="Basic and acidic residues" evidence="1">
    <location>
        <begin position="84"/>
        <end position="97"/>
    </location>
</feature>
<reference evidence="3" key="1">
    <citation type="submission" date="2022-11" db="EMBL/GenBank/DDBJ databases">
        <title>Centuries of genome instability and evolution in soft-shell clam transmissible cancer (bioRxiv).</title>
        <authorList>
            <person name="Hart S.F.M."/>
            <person name="Yonemitsu M.A."/>
            <person name="Giersch R.M."/>
            <person name="Beal B.F."/>
            <person name="Arriagada G."/>
            <person name="Davis B.W."/>
            <person name="Ostrander E.A."/>
            <person name="Goff S.P."/>
            <person name="Metzger M.J."/>
        </authorList>
    </citation>
    <scope>NUCLEOTIDE SEQUENCE</scope>
    <source>
        <strain evidence="3">MELC-2E11</strain>
        <tissue evidence="3">Siphon/mantle</tissue>
    </source>
</reference>
<feature type="compositionally biased region" description="Polar residues" evidence="1">
    <location>
        <begin position="188"/>
        <end position="198"/>
    </location>
</feature>
<accession>A0ABY7DY88</accession>
<dbReference type="InterPro" id="IPR028124">
    <property type="entry name" value="SMAP_dom"/>
</dbReference>
<feature type="region of interest" description="Disordered" evidence="1">
    <location>
        <begin position="155"/>
        <end position="251"/>
    </location>
</feature>
<dbReference type="PANTHER" id="PTHR22426:SF2">
    <property type="entry name" value="ARGININE_SERINE-RICH COILED-COIL PROTEIN 2"/>
    <property type="match status" value="1"/>
</dbReference>
<name>A0ABY7DY88_MYAAR</name>
<gene>
    <name evidence="3" type="ORF">MAR_009246</name>
</gene>
<feature type="compositionally biased region" description="Low complexity" evidence="1">
    <location>
        <begin position="157"/>
        <end position="173"/>
    </location>
</feature>
<evidence type="ECO:0000256" key="1">
    <source>
        <dbReference type="SAM" id="MobiDB-lite"/>
    </source>
</evidence>
<evidence type="ECO:0000313" key="4">
    <source>
        <dbReference type="Proteomes" id="UP001164746"/>
    </source>
</evidence>
<feature type="domain" description="Small acidic protein-like" evidence="2">
    <location>
        <begin position="490"/>
        <end position="565"/>
    </location>
</feature>
<proteinExistence type="predicted"/>
<protein>
    <submittedName>
        <fullName evidence="3">RSRC2-like protein</fullName>
    </submittedName>
</protein>
<organism evidence="3 4">
    <name type="scientific">Mya arenaria</name>
    <name type="common">Soft-shell clam</name>
    <dbReference type="NCBI Taxonomy" id="6604"/>
    <lineage>
        <taxon>Eukaryota</taxon>
        <taxon>Metazoa</taxon>
        <taxon>Spiralia</taxon>
        <taxon>Lophotrochozoa</taxon>
        <taxon>Mollusca</taxon>
        <taxon>Bivalvia</taxon>
        <taxon>Autobranchia</taxon>
        <taxon>Heteroconchia</taxon>
        <taxon>Euheterodonta</taxon>
        <taxon>Imparidentia</taxon>
        <taxon>Neoheterodontei</taxon>
        <taxon>Myida</taxon>
        <taxon>Myoidea</taxon>
        <taxon>Myidae</taxon>
        <taxon>Mya</taxon>
    </lineage>
</organism>
<keyword evidence="4" id="KW-1185">Reference proteome</keyword>
<feature type="region of interest" description="Disordered" evidence="1">
    <location>
        <begin position="73"/>
        <end position="111"/>
    </location>
</feature>
<feature type="compositionally biased region" description="Basic and acidic residues" evidence="1">
    <location>
        <begin position="214"/>
        <end position="225"/>
    </location>
</feature>
<sequence length="581" mass="64459">MDLLANYDDDNTQENSVSRSPSPSKKVESSEQNNMLENEWLSFEQMISQTAECSKPVVQNDFLVGGVVAYPGMSSSQTKPASPKLEKRLSNSSVKDDNPEDISCDPTDDAEMPALEEDDDAFFKLRKLFIIFDLPKNQITSSGLFVYFQQVKELDRSSSSSSGSSSASSSRSGSPEKEGSPSPPHLSPQISLPTTTASAPPDITETATTSAATEKTEEKASEKQKDHKTHQQSKSRERRDRKSITGHQNLGATEVVRDLGIEERDMIDTGDIDLKTGGQARMRQRKIKIGETVQKQKKAIGKTVLVKENTVKVRLLILKVIRDIAEVRAEIVIEGKIRRKAGRDIVVERRKGEATVEIGREARVEIGRENTGPTVGTGHVVLIATREDTQVDDSSTGPVRRPGQCLKPSDLLRGVKLNSGESVTPQMALMQTMAAMHKQAQELTGVEVPKYYNPAAVNPLKYAEQIKKRKLLWAKKDEVKEKNDQIETQWKSAFIEEDDGKTASKFRKLMGIKGQAAEGGEELTEDIQKLSEEQRRKHQELFDRLDQEYSFARMTTHTQRGVGLGFSSAIIDPNHPSVKPP</sequence>
<feature type="compositionally biased region" description="Low complexity" evidence="1">
    <location>
        <begin position="204"/>
        <end position="213"/>
    </location>
</feature>
<feature type="region of interest" description="Disordered" evidence="1">
    <location>
        <begin position="1"/>
        <end position="33"/>
    </location>
</feature>
<feature type="compositionally biased region" description="Basic and acidic residues" evidence="1">
    <location>
        <begin position="234"/>
        <end position="243"/>
    </location>
</feature>
<dbReference type="Proteomes" id="UP001164746">
    <property type="component" value="Chromosome 4"/>
</dbReference>